<keyword evidence="2" id="KW-0328">Glycosyltransferase</keyword>
<dbReference type="GO" id="GO:0004553">
    <property type="term" value="F:hydrolase activity, hydrolyzing O-glycosyl compounds"/>
    <property type="evidence" value="ECO:0007669"/>
    <property type="project" value="TreeGrafter"/>
</dbReference>
<dbReference type="Gene3D" id="2.70.98.40">
    <property type="entry name" value="Glycoside hydrolase, family 65, N-terminal domain"/>
    <property type="match status" value="1"/>
</dbReference>
<proteinExistence type="inferred from homology"/>
<dbReference type="InterPro" id="IPR017045">
    <property type="entry name" value="Malt_Pase/Glycosyl_Hdrlase"/>
</dbReference>
<evidence type="ECO:0000259" key="8">
    <source>
        <dbReference type="Pfam" id="PF03636"/>
    </source>
</evidence>
<keyword evidence="9" id="KW-0378">Hydrolase</keyword>
<keyword evidence="3" id="KW-0808">Transferase</keyword>
<comment type="similarity">
    <text evidence="1">Belongs to the glycosyl hydrolase 65 family.</text>
</comment>
<feature type="binding site" evidence="5">
    <location>
        <begin position="356"/>
        <end position="357"/>
    </location>
    <ligand>
        <name>substrate</name>
    </ligand>
</feature>
<comment type="caution">
    <text evidence="9">The sequence shown here is derived from an EMBL/GenBank/DDBJ whole genome shotgun (WGS) entry which is preliminary data.</text>
</comment>
<feature type="domain" description="Glycoside hydrolase family 65 C-terminal" evidence="7">
    <location>
        <begin position="711"/>
        <end position="769"/>
    </location>
</feature>
<dbReference type="InterPro" id="IPR012341">
    <property type="entry name" value="6hp_glycosidase-like_sf"/>
</dbReference>
<organism evidence="9 10">
    <name type="scientific">Hungatella effluvii</name>
    <dbReference type="NCBI Taxonomy" id="1096246"/>
    <lineage>
        <taxon>Bacteria</taxon>
        <taxon>Bacillati</taxon>
        <taxon>Bacillota</taxon>
        <taxon>Clostridia</taxon>
        <taxon>Lachnospirales</taxon>
        <taxon>Lachnospiraceae</taxon>
        <taxon>Hungatella</taxon>
    </lineage>
</organism>
<dbReference type="SUPFAM" id="SSF74650">
    <property type="entry name" value="Galactose mutarotase-like"/>
    <property type="match status" value="1"/>
</dbReference>
<dbReference type="PANTHER" id="PTHR11051">
    <property type="entry name" value="GLYCOSYL HYDROLASE-RELATED"/>
    <property type="match status" value="1"/>
</dbReference>
<dbReference type="Pfam" id="PF03636">
    <property type="entry name" value="Glyco_hydro_65N"/>
    <property type="match status" value="1"/>
</dbReference>
<dbReference type="RefSeq" id="WP_110324378.1">
    <property type="nucleotide sequence ID" value="NZ_QJKD01000011.1"/>
</dbReference>
<dbReference type="SUPFAM" id="SSF48208">
    <property type="entry name" value="Six-hairpin glycosidases"/>
    <property type="match status" value="1"/>
</dbReference>
<reference evidence="9 10" key="1">
    <citation type="submission" date="2018-05" db="EMBL/GenBank/DDBJ databases">
        <title>Genomic Encyclopedia of Type Strains, Phase IV (KMG-IV): sequencing the most valuable type-strain genomes for metagenomic binning, comparative biology and taxonomic classification.</title>
        <authorList>
            <person name="Goeker M."/>
        </authorList>
    </citation>
    <scope>NUCLEOTIDE SEQUENCE [LARGE SCALE GENOMIC DNA]</scope>
    <source>
        <strain evidence="9 10">DSM 24995</strain>
    </source>
</reference>
<feature type="domain" description="Glycoside hydrolase family 65 central catalytic" evidence="6">
    <location>
        <begin position="321"/>
        <end position="701"/>
    </location>
</feature>
<gene>
    <name evidence="9" type="ORF">DFR60_11128</name>
</gene>
<accession>A0A2V3XYZ4</accession>
<dbReference type="InterPro" id="IPR011013">
    <property type="entry name" value="Gal_mutarotase_sf_dom"/>
</dbReference>
<dbReference type="Proteomes" id="UP000248057">
    <property type="component" value="Unassembled WGS sequence"/>
</dbReference>
<dbReference type="GO" id="GO:0005975">
    <property type="term" value="P:carbohydrate metabolic process"/>
    <property type="evidence" value="ECO:0007669"/>
    <property type="project" value="InterPro"/>
</dbReference>
<dbReference type="PIRSF" id="PIRSF036289">
    <property type="entry name" value="Glycosyl_hydrolase_malt_phosph"/>
    <property type="match status" value="1"/>
</dbReference>
<keyword evidence="10" id="KW-1185">Reference proteome</keyword>
<evidence type="ECO:0000256" key="4">
    <source>
        <dbReference type="PIRSR" id="PIRSR036289-50"/>
    </source>
</evidence>
<dbReference type="InterPro" id="IPR008928">
    <property type="entry name" value="6-hairpin_glycosidase_sf"/>
</dbReference>
<dbReference type="Pfam" id="PF03632">
    <property type="entry name" value="Glyco_hydro_65m"/>
    <property type="match status" value="1"/>
</dbReference>
<dbReference type="GO" id="GO:0016757">
    <property type="term" value="F:glycosyltransferase activity"/>
    <property type="evidence" value="ECO:0007669"/>
    <property type="project" value="UniProtKB-KW"/>
</dbReference>
<evidence type="ECO:0000313" key="9">
    <source>
        <dbReference type="EMBL" id="PXX50737.1"/>
    </source>
</evidence>
<evidence type="ECO:0000313" key="10">
    <source>
        <dbReference type="Proteomes" id="UP000248057"/>
    </source>
</evidence>
<dbReference type="Gene3D" id="1.50.10.10">
    <property type="match status" value="1"/>
</dbReference>
<dbReference type="EMBL" id="QJKD01000011">
    <property type="protein sequence ID" value="PXX50737.1"/>
    <property type="molecule type" value="Genomic_DNA"/>
</dbReference>
<evidence type="ECO:0000259" key="7">
    <source>
        <dbReference type="Pfam" id="PF03633"/>
    </source>
</evidence>
<evidence type="ECO:0000259" key="6">
    <source>
        <dbReference type="Pfam" id="PF03632"/>
    </source>
</evidence>
<dbReference type="GeneID" id="86063127"/>
<dbReference type="Gene3D" id="2.60.420.10">
    <property type="entry name" value="Maltose phosphorylase, domain 3"/>
    <property type="match status" value="1"/>
</dbReference>
<protein>
    <submittedName>
        <fullName evidence="9">Putative glycosyl hydrolase</fullName>
    </submittedName>
</protein>
<feature type="active site" description="Proton donor" evidence="4">
    <location>
        <position position="499"/>
    </location>
</feature>
<dbReference type="PANTHER" id="PTHR11051:SF8">
    <property type="entry name" value="PROTEIN-GLUCOSYLGALACTOSYLHYDROXYLYSINE GLUCOSIDASE"/>
    <property type="match status" value="1"/>
</dbReference>
<name>A0A2V3XYZ4_9FIRM</name>
<dbReference type="Pfam" id="PF03633">
    <property type="entry name" value="Glyco_hydro_65C"/>
    <property type="match status" value="1"/>
</dbReference>
<evidence type="ECO:0000256" key="3">
    <source>
        <dbReference type="ARBA" id="ARBA00022679"/>
    </source>
</evidence>
<feature type="domain" description="Glycoside hydrolase family 65 N-terminal" evidence="8">
    <location>
        <begin position="17"/>
        <end position="255"/>
    </location>
</feature>
<dbReference type="InterPro" id="IPR005194">
    <property type="entry name" value="Glyco_hydro_65_C"/>
</dbReference>
<dbReference type="InterPro" id="IPR005195">
    <property type="entry name" value="Glyco_hydro_65_M"/>
</dbReference>
<evidence type="ECO:0000256" key="1">
    <source>
        <dbReference type="ARBA" id="ARBA00006768"/>
    </source>
</evidence>
<dbReference type="InterPro" id="IPR005196">
    <property type="entry name" value="Glyco_hydro_65_N"/>
</dbReference>
<feature type="binding site" evidence="5">
    <location>
        <begin position="613"/>
        <end position="614"/>
    </location>
    <ligand>
        <name>substrate</name>
    </ligand>
</feature>
<dbReference type="GO" id="GO:0030246">
    <property type="term" value="F:carbohydrate binding"/>
    <property type="evidence" value="ECO:0007669"/>
    <property type="project" value="InterPro"/>
</dbReference>
<evidence type="ECO:0000256" key="2">
    <source>
        <dbReference type="ARBA" id="ARBA00022676"/>
    </source>
</evidence>
<sequence length="786" mass="90416">MRYDKGTKELENWLIEEERFDAESLGKCEAIFCQGNGYLGVRNALNERYVGEKRGTFVTGTFDRFHESEVTELPNFPDTTWIEIDIEGSRFSMLRGKVLEYSRIMNLKNGEMVRTTVWEDTAGHQVRFSFRRIVSMEDMNVMAERVEIQPLNRDIEIRLTSGIDGTVTNTGTQHFTEGTRRFHSGRYLGMVCKTIQSGVTAAIHTGHIFSLNGDVREPELLPIIERRAIKVRSEFQLKKNEVLTVEKMTVIHTSRDLEYEGIEISDWETFLMEKGREHIEKACAAGYDILKIESAKVWREIWEQEDIRIRSEDPFDQLAIRFAIYHLNIMVKKDDSRVGIGAKALSGEGYKGHSFWDTEIFILPYYMMTQPETARTLLEYRYKNLYGARKKALENGYEGAMYPWESAWIDDGETTPLWGAADVVTGETLKILTGIIEQHISADIAFAIWSYYQVTADESFMETCGYEMIFDTARFWADRVEWNDTEMRYEINDVIGPDEYKEHVNNNAYTNYMVHFNMELACILIQLCRREKSDIYSRLNSQMDLSALEEKLEERRRLLYLPLPEKDSGLIPQFDGFWKLKKLDLAKYKSCSVVGTIYDDYNMEQINSFQVIKQADVVLLMQLLSDRFSEEIRRKNFIYYEECTLHDSSLSKSAHCVSACELGFEEMAYQFFQGASRIDLGPAMKSSDAGIHSAAMGGIWQCVVMGFGGVRIRDGELVLNPILPDAWDNLFYRICFGKAKLEISVERETVNVKNHGSAIILQVMGRKLEIKCGDSVTVGREGTATA</sequence>
<dbReference type="AlphaFoldDB" id="A0A2V3XYZ4"/>
<evidence type="ECO:0000256" key="5">
    <source>
        <dbReference type="PIRSR" id="PIRSR036289-51"/>
    </source>
</evidence>
<dbReference type="InterPro" id="IPR037018">
    <property type="entry name" value="GH65_N"/>
</dbReference>